<dbReference type="InterPro" id="IPR016024">
    <property type="entry name" value="ARM-type_fold"/>
</dbReference>
<comment type="caution">
    <text evidence="1">The sequence shown here is derived from an EMBL/GenBank/DDBJ whole genome shotgun (WGS) entry which is preliminary data.</text>
</comment>
<proteinExistence type="predicted"/>
<dbReference type="Proteomes" id="UP001281761">
    <property type="component" value="Unassembled WGS sequence"/>
</dbReference>
<dbReference type="EMBL" id="JARBJD010000005">
    <property type="protein sequence ID" value="KAK2963670.1"/>
    <property type="molecule type" value="Genomic_DNA"/>
</dbReference>
<keyword evidence="2" id="KW-1185">Reference proteome</keyword>
<evidence type="ECO:0000313" key="2">
    <source>
        <dbReference type="Proteomes" id="UP001281761"/>
    </source>
</evidence>
<reference evidence="1 2" key="1">
    <citation type="journal article" date="2022" name="bioRxiv">
        <title>Genomics of Preaxostyla Flagellates Illuminates Evolutionary Transitions and the Path Towards Mitochondrial Loss.</title>
        <authorList>
            <person name="Novak L.V.F."/>
            <person name="Treitli S.C."/>
            <person name="Pyrih J."/>
            <person name="Halakuc P."/>
            <person name="Pipaliya S.V."/>
            <person name="Vacek V."/>
            <person name="Brzon O."/>
            <person name="Soukal P."/>
            <person name="Eme L."/>
            <person name="Dacks J.B."/>
            <person name="Karnkowska A."/>
            <person name="Elias M."/>
            <person name="Hampl V."/>
        </authorList>
    </citation>
    <scope>NUCLEOTIDE SEQUENCE [LARGE SCALE GENOMIC DNA]</scope>
    <source>
        <strain evidence="1">NAU3</strain>
        <tissue evidence="1">Gut</tissue>
    </source>
</reference>
<sequence length="345" mass="39313">MGHFNDVTASTASIYSAFLDWLPTDFDSLKEASPAFQSLVLMFRDEYSIDDTIVLKVTMFLQSITPGTTESFDCDEFFTELIPSPSNPVESLLDALYILLSSNHQPIIQSTLKVLSRLILFSSSPYQLNLIQANVVNQLLLILQPCSLEFSEHILIHADFIRILTYASQTSTPSRIRQLKTNYAVTNENVPEIVLNHVLLPAKDYLVHLISHRFSLMDTVQSELLPVLISLLLFVSPYHLPTFDYTFSLSLPLVHQCVLDLVQYDGVFFKLWFDISFNIPKWKEKRAEIKINGQIMIRSLVSEGLDDKTEQSLIHDIYGSYDDEIVPQIARHLCFFGGNVTTSWH</sequence>
<gene>
    <name evidence="1" type="ORF">BLNAU_1235</name>
</gene>
<accession>A0ABQ9YIU0</accession>
<organism evidence="1 2">
    <name type="scientific">Blattamonas nauphoetae</name>
    <dbReference type="NCBI Taxonomy" id="2049346"/>
    <lineage>
        <taxon>Eukaryota</taxon>
        <taxon>Metamonada</taxon>
        <taxon>Preaxostyla</taxon>
        <taxon>Oxymonadida</taxon>
        <taxon>Blattamonas</taxon>
    </lineage>
</organism>
<protein>
    <submittedName>
        <fullName evidence="1">Uncharacterized protein</fullName>
    </submittedName>
</protein>
<name>A0ABQ9YIU0_9EUKA</name>
<evidence type="ECO:0000313" key="1">
    <source>
        <dbReference type="EMBL" id="KAK2963670.1"/>
    </source>
</evidence>
<dbReference type="SUPFAM" id="SSF48371">
    <property type="entry name" value="ARM repeat"/>
    <property type="match status" value="1"/>
</dbReference>